<dbReference type="InterPro" id="IPR015947">
    <property type="entry name" value="PUA-like_sf"/>
</dbReference>
<evidence type="ECO:0000256" key="5">
    <source>
        <dbReference type="ARBA" id="ARBA00022723"/>
    </source>
</evidence>
<keyword evidence="8" id="KW-0539">Nucleus</keyword>
<accession>A0AAV4AML2</accession>
<keyword evidence="5" id="KW-0479">Metal-binding</keyword>
<gene>
    <name evidence="15" type="ORF">PoB_003392900</name>
</gene>
<protein>
    <recommendedName>
        <fullName evidence="4">Protein cereblon</fullName>
    </recommendedName>
    <alternativeName>
        <fullName evidence="9">Protein ohgata</fullName>
    </alternativeName>
</protein>
<evidence type="ECO:0000256" key="1">
    <source>
        <dbReference type="ARBA" id="ARBA00004123"/>
    </source>
</evidence>
<organism evidence="15 16">
    <name type="scientific">Plakobranchus ocellatus</name>
    <dbReference type="NCBI Taxonomy" id="259542"/>
    <lineage>
        <taxon>Eukaryota</taxon>
        <taxon>Metazoa</taxon>
        <taxon>Spiralia</taxon>
        <taxon>Lophotrochozoa</taxon>
        <taxon>Mollusca</taxon>
        <taxon>Gastropoda</taxon>
        <taxon>Heterobranchia</taxon>
        <taxon>Euthyneura</taxon>
        <taxon>Panpulmonata</taxon>
        <taxon>Sacoglossa</taxon>
        <taxon>Placobranchoidea</taxon>
        <taxon>Plakobranchidae</taxon>
        <taxon>Plakobranchus</taxon>
    </lineage>
</organism>
<sequence length="515" mass="57890">MADPADDLLPLMGINLGRAHRLPDDDSQSSSEDETDESLSSDGEAEMEHIAGEEDMEAQAGNENQIDEELVEEDNPQPVEARHQRRKKKKLRLSFRRKSHDSDGQKPTIVNFDQSLPSSHSYLGNDLEDVRGRTILEEDSVVTMPLLLLPGVVLVPGQVLPLQLHMQHLVAMVRRVADTDNTFGVINLSSRLTSGDSYQNVSALGCTAEIFSKKEELDEPSGISTVTVKARGRQRFRIIKMKSEITGELMGKVRILPEMSLTHALDGVQIPSLCRLMAPPAEDPEDMVKTAVDRHGRVLTSVDLRCQSAITRLTSAHFTQWPSWVYKMYDIDWLSEQIRGELQSWCPASLPPDPVDLSFWVAHNLPVNDELRLRLLSFNSVVQRLRFGLNVIRKSGRLLCCEQCQEEISSKEHVFSMSHEGPLGAYVNPHGHVHEMFTVTTVENLNHVGGAYTEHSWFPGYAWTIVQCKRCHAHMGWKFTATKKNLSPRKFWGLCRTSVKTTFGSVEEDSGDLDM</sequence>
<evidence type="ECO:0000256" key="12">
    <source>
        <dbReference type="SAM" id="MobiDB-lite"/>
    </source>
</evidence>
<dbReference type="PANTHER" id="PTHR46732">
    <property type="entry name" value="ATP-DEPENDENT PROTEASE LA (LON) DOMAIN PROTEIN"/>
    <property type="match status" value="1"/>
</dbReference>
<dbReference type="AlphaFoldDB" id="A0AAV4AML2"/>
<evidence type="ECO:0000259" key="13">
    <source>
        <dbReference type="PROSITE" id="PS51787"/>
    </source>
</evidence>
<evidence type="ECO:0000256" key="10">
    <source>
        <dbReference type="ARBA" id="ARBA00046075"/>
    </source>
</evidence>
<dbReference type="SMART" id="SM00464">
    <property type="entry name" value="LON"/>
    <property type="match status" value="1"/>
</dbReference>
<feature type="domain" description="CULT" evidence="14">
    <location>
        <begin position="396"/>
        <end position="503"/>
    </location>
</feature>
<dbReference type="SUPFAM" id="SSF88697">
    <property type="entry name" value="PUA domain-like"/>
    <property type="match status" value="1"/>
</dbReference>
<dbReference type="PANTHER" id="PTHR46732:SF8">
    <property type="entry name" value="ATP-DEPENDENT PROTEASE LA (LON) DOMAIN PROTEIN"/>
    <property type="match status" value="1"/>
</dbReference>
<evidence type="ECO:0000256" key="2">
    <source>
        <dbReference type="ARBA" id="ARBA00004906"/>
    </source>
</evidence>
<name>A0AAV4AML2_9GAST</name>
<comment type="subcellular location">
    <subcellularLocation>
        <location evidence="1">Nucleus</location>
    </subcellularLocation>
</comment>
<evidence type="ECO:0000256" key="8">
    <source>
        <dbReference type="ARBA" id="ARBA00023242"/>
    </source>
</evidence>
<feature type="compositionally biased region" description="Acidic residues" evidence="12">
    <location>
        <begin position="25"/>
        <end position="45"/>
    </location>
</feature>
<dbReference type="Gene3D" id="2.30.130.40">
    <property type="entry name" value="LON domain-like"/>
    <property type="match status" value="1"/>
</dbReference>
<dbReference type="Proteomes" id="UP000735302">
    <property type="component" value="Unassembled WGS sequence"/>
</dbReference>
<dbReference type="Pfam" id="PF02190">
    <property type="entry name" value="LON_substr_bdg"/>
    <property type="match status" value="1"/>
</dbReference>
<keyword evidence="6" id="KW-0833">Ubl conjugation pathway</keyword>
<feature type="compositionally biased region" description="Basic residues" evidence="12">
    <location>
        <begin position="83"/>
        <end position="99"/>
    </location>
</feature>
<evidence type="ECO:0000256" key="6">
    <source>
        <dbReference type="ARBA" id="ARBA00022786"/>
    </source>
</evidence>
<dbReference type="Gene3D" id="1.20.58.1480">
    <property type="match status" value="1"/>
</dbReference>
<evidence type="ECO:0000256" key="3">
    <source>
        <dbReference type="ARBA" id="ARBA00005293"/>
    </source>
</evidence>
<dbReference type="InterPro" id="IPR046336">
    <property type="entry name" value="Lon_prtase_N_sf"/>
</dbReference>
<dbReference type="FunFam" id="2.170.150.20:FF:000005">
    <property type="entry name" value="Blast:Protein cereblon homolog"/>
    <property type="match status" value="1"/>
</dbReference>
<dbReference type="PROSITE" id="PS51787">
    <property type="entry name" value="LON_N"/>
    <property type="match status" value="1"/>
</dbReference>
<dbReference type="Gene3D" id="2.170.150.20">
    <property type="entry name" value="Peptide methionine sulfoxide reductase"/>
    <property type="match status" value="1"/>
</dbReference>
<dbReference type="GO" id="GO:0046872">
    <property type="term" value="F:metal ion binding"/>
    <property type="evidence" value="ECO:0007669"/>
    <property type="project" value="UniProtKB-KW"/>
</dbReference>
<comment type="pathway">
    <text evidence="2">Protein modification; protein ubiquitination.</text>
</comment>
<dbReference type="CDD" id="cd15777">
    <property type="entry name" value="CRBN_C_like"/>
    <property type="match status" value="1"/>
</dbReference>
<dbReference type="InterPro" id="IPR004910">
    <property type="entry name" value="Yippee/Mis18/Cereblon"/>
</dbReference>
<dbReference type="GO" id="GO:0005634">
    <property type="term" value="C:nucleus"/>
    <property type="evidence" value="ECO:0007669"/>
    <property type="project" value="UniProtKB-SubCell"/>
</dbReference>
<evidence type="ECO:0000313" key="16">
    <source>
        <dbReference type="Proteomes" id="UP000735302"/>
    </source>
</evidence>
<dbReference type="Pfam" id="PF03226">
    <property type="entry name" value="Yippee-Mis18"/>
    <property type="match status" value="1"/>
</dbReference>
<proteinExistence type="inferred from homology"/>
<dbReference type="PROSITE" id="PS51788">
    <property type="entry name" value="CULT"/>
    <property type="match status" value="1"/>
</dbReference>
<keyword evidence="16" id="KW-1185">Reference proteome</keyword>
<feature type="region of interest" description="Disordered" evidence="12">
    <location>
        <begin position="17"/>
        <end position="113"/>
    </location>
</feature>
<comment type="caution">
    <text evidence="15">The sequence shown here is derived from an EMBL/GenBank/DDBJ whole genome shotgun (WGS) entry which is preliminary data.</text>
</comment>
<reference evidence="15 16" key="1">
    <citation type="journal article" date="2021" name="Elife">
        <title>Chloroplast acquisition without the gene transfer in kleptoplastic sea slugs, Plakobranchus ocellatus.</title>
        <authorList>
            <person name="Maeda T."/>
            <person name="Takahashi S."/>
            <person name="Yoshida T."/>
            <person name="Shimamura S."/>
            <person name="Takaki Y."/>
            <person name="Nagai Y."/>
            <person name="Toyoda A."/>
            <person name="Suzuki Y."/>
            <person name="Arimoto A."/>
            <person name="Ishii H."/>
            <person name="Satoh N."/>
            <person name="Nishiyama T."/>
            <person name="Hasebe M."/>
            <person name="Maruyama T."/>
            <person name="Minagawa J."/>
            <person name="Obokata J."/>
            <person name="Shigenobu S."/>
        </authorList>
    </citation>
    <scope>NUCLEOTIDE SEQUENCE [LARGE SCALE GENOMIC DNA]</scope>
</reference>
<evidence type="ECO:0000256" key="4">
    <source>
        <dbReference type="ARBA" id="ARBA00014394"/>
    </source>
</evidence>
<dbReference type="InterPro" id="IPR034750">
    <property type="entry name" value="CULT"/>
</dbReference>
<evidence type="ECO:0000256" key="11">
    <source>
        <dbReference type="ARBA" id="ARBA00046796"/>
    </source>
</evidence>
<evidence type="ECO:0000313" key="15">
    <source>
        <dbReference type="EMBL" id="GFO07424.1"/>
    </source>
</evidence>
<evidence type="ECO:0000256" key="9">
    <source>
        <dbReference type="ARBA" id="ARBA00030079"/>
    </source>
</evidence>
<keyword evidence="7" id="KW-0862">Zinc</keyword>
<dbReference type="EMBL" id="BLXT01003865">
    <property type="protein sequence ID" value="GFO07424.1"/>
    <property type="molecule type" value="Genomic_DNA"/>
</dbReference>
<comment type="function">
    <text evidence="10">Substrate recognition component of a DCX (DDB1-CUL4-X-box) E3 protein ligase complex that mediates the ubiquitination and subsequent proteasomal degradation of target proteins. Has an essential role in mediating growth by negatively regulating insulin signaling. It also has a role in maintaining presynaptic function in the neuromuscular junction synapses of third-instar larvae.</text>
</comment>
<evidence type="ECO:0000259" key="14">
    <source>
        <dbReference type="PROSITE" id="PS51788"/>
    </source>
</evidence>
<comment type="similarity">
    <text evidence="3">Belongs to the CRBN family.</text>
</comment>
<feature type="compositionally biased region" description="Acidic residues" evidence="12">
    <location>
        <begin position="65"/>
        <end position="75"/>
    </location>
</feature>
<evidence type="ECO:0000256" key="7">
    <source>
        <dbReference type="ARBA" id="ARBA00022833"/>
    </source>
</evidence>
<feature type="domain" description="Lon N-terminal" evidence="13">
    <location>
        <begin position="144"/>
        <end position="396"/>
    </location>
</feature>
<comment type="subunit">
    <text evidence="11">Likely a component of a DCX (DDB1-CUL4-X-box) protein ligase complex. May interact with pic/DDB1.</text>
</comment>
<dbReference type="InterPro" id="IPR003111">
    <property type="entry name" value="Lon_prtase_N"/>
</dbReference>